<accession>A0A7S0KYH9</accession>
<dbReference type="GO" id="GO:0015631">
    <property type="term" value="F:tubulin binding"/>
    <property type="evidence" value="ECO:0007669"/>
    <property type="project" value="TreeGrafter"/>
</dbReference>
<keyword evidence="4" id="KW-0067">ATP-binding</keyword>
<proteinExistence type="inferred from homology"/>
<dbReference type="Gene3D" id="3.30.470.20">
    <property type="entry name" value="ATP-grasp fold, B domain"/>
    <property type="match status" value="1"/>
</dbReference>
<dbReference type="GO" id="GO:0000226">
    <property type="term" value="P:microtubule cytoskeleton organization"/>
    <property type="evidence" value="ECO:0007669"/>
    <property type="project" value="TreeGrafter"/>
</dbReference>
<evidence type="ECO:0000256" key="5">
    <source>
        <dbReference type="ARBA" id="ARBA00030445"/>
    </source>
</evidence>
<evidence type="ECO:0000256" key="4">
    <source>
        <dbReference type="ARBA" id="ARBA00022840"/>
    </source>
</evidence>
<keyword evidence="3" id="KW-0547">Nucleotide-binding</keyword>
<evidence type="ECO:0000256" key="2">
    <source>
        <dbReference type="ARBA" id="ARBA00022598"/>
    </source>
</evidence>
<dbReference type="Pfam" id="PF03133">
    <property type="entry name" value="TTL"/>
    <property type="match status" value="1"/>
</dbReference>
<evidence type="ECO:0000256" key="3">
    <source>
        <dbReference type="ARBA" id="ARBA00022741"/>
    </source>
</evidence>
<dbReference type="InterPro" id="IPR004344">
    <property type="entry name" value="TTL/TTLL_fam"/>
</dbReference>
<dbReference type="PANTHER" id="PTHR12241">
    <property type="entry name" value="TUBULIN POLYGLUTAMYLASE"/>
    <property type="match status" value="1"/>
</dbReference>
<dbReference type="EMBL" id="HBEY01000254">
    <property type="protein sequence ID" value="CAD8596797.1"/>
    <property type="molecule type" value="Transcribed_RNA"/>
</dbReference>
<dbReference type="PROSITE" id="PS51221">
    <property type="entry name" value="TTL"/>
    <property type="match status" value="1"/>
</dbReference>
<protein>
    <recommendedName>
        <fullName evidence="5">Tubulin--tyrosine ligase-like protein 9</fullName>
    </recommendedName>
</protein>
<evidence type="ECO:0000313" key="6">
    <source>
        <dbReference type="EMBL" id="CAD8596797.1"/>
    </source>
</evidence>
<evidence type="ECO:0000256" key="1">
    <source>
        <dbReference type="ARBA" id="ARBA00006820"/>
    </source>
</evidence>
<sequence>MIHDKHCFEMYGYDILIDDALKPWLIEVNASPSLTADTPQDYELKFGLLDDLYTVIDVENKLGGVMEECVGGYDLIYNNGPMKRDKQTCYTTRLGCFDDRVRQLKRLHKAHAKRSSASSDK</sequence>
<dbReference type="PANTHER" id="PTHR12241:SF39">
    <property type="entry name" value="TUBULIN POLYGLUTAMYLASE TTLL9-RELATED"/>
    <property type="match status" value="1"/>
</dbReference>
<dbReference type="SUPFAM" id="SSF56059">
    <property type="entry name" value="Glutathione synthetase ATP-binding domain-like"/>
    <property type="match status" value="1"/>
</dbReference>
<keyword evidence="2" id="KW-0436">Ligase</keyword>
<dbReference type="GO" id="GO:0036064">
    <property type="term" value="C:ciliary basal body"/>
    <property type="evidence" value="ECO:0007669"/>
    <property type="project" value="TreeGrafter"/>
</dbReference>
<dbReference type="AlphaFoldDB" id="A0A7S0KYH9"/>
<comment type="similarity">
    <text evidence="1">Belongs to the tubulin--tyrosine ligase family.</text>
</comment>
<organism evidence="6">
    <name type="scientific">Coccolithus braarudii</name>
    <dbReference type="NCBI Taxonomy" id="221442"/>
    <lineage>
        <taxon>Eukaryota</taxon>
        <taxon>Haptista</taxon>
        <taxon>Haptophyta</taxon>
        <taxon>Prymnesiophyceae</taxon>
        <taxon>Coccolithales</taxon>
        <taxon>Coccolithaceae</taxon>
        <taxon>Coccolithus</taxon>
    </lineage>
</organism>
<dbReference type="GO" id="GO:0005524">
    <property type="term" value="F:ATP binding"/>
    <property type="evidence" value="ECO:0007669"/>
    <property type="project" value="UniProtKB-KW"/>
</dbReference>
<dbReference type="GO" id="GO:0070740">
    <property type="term" value="F:tubulin-glutamic acid ligase activity"/>
    <property type="evidence" value="ECO:0007669"/>
    <property type="project" value="TreeGrafter"/>
</dbReference>
<gene>
    <name evidence="6" type="ORF">CPEL01642_LOCUS126</name>
</gene>
<reference evidence="6" key="1">
    <citation type="submission" date="2021-01" db="EMBL/GenBank/DDBJ databases">
        <authorList>
            <person name="Corre E."/>
            <person name="Pelletier E."/>
            <person name="Niang G."/>
            <person name="Scheremetjew M."/>
            <person name="Finn R."/>
            <person name="Kale V."/>
            <person name="Holt S."/>
            <person name="Cochrane G."/>
            <person name="Meng A."/>
            <person name="Brown T."/>
            <person name="Cohen L."/>
        </authorList>
    </citation>
    <scope>NUCLEOTIDE SEQUENCE</scope>
    <source>
        <strain evidence="6">PLY182g</strain>
    </source>
</reference>
<name>A0A7S0KYH9_9EUKA</name>